<dbReference type="OMA" id="HWAAWHH"/>
<dbReference type="GO" id="GO:0046983">
    <property type="term" value="F:protein dimerization activity"/>
    <property type="evidence" value="ECO:0007669"/>
    <property type="project" value="InterPro"/>
</dbReference>
<comment type="similarity">
    <text evidence="1">Belongs to the E2F/DP family.</text>
</comment>
<evidence type="ECO:0000313" key="6">
    <source>
        <dbReference type="Ensembl" id="ENSGMOP00000036431.1"/>
    </source>
</evidence>
<accession>A0A8C5AYF1</accession>
<dbReference type="Pfam" id="PF16421">
    <property type="entry name" value="E2F_CC-MB"/>
    <property type="match status" value="1"/>
</dbReference>
<proteinExistence type="inferred from homology"/>
<feature type="domain" description="E2F transcription factor CC-MB" evidence="5">
    <location>
        <begin position="18"/>
        <end position="58"/>
    </location>
</feature>
<keyword evidence="4" id="KW-0804">Transcription</keyword>
<dbReference type="Ensembl" id="ENSGMOT00000024547.1">
    <property type="protein sequence ID" value="ENSGMOP00000036431.1"/>
    <property type="gene ID" value="ENSGMOG00000022221.1"/>
</dbReference>
<dbReference type="AlphaFoldDB" id="A0A8C5AYF1"/>
<evidence type="ECO:0000256" key="3">
    <source>
        <dbReference type="ARBA" id="ARBA00023125"/>
    </source>
</evidence>
<evidence type="ECO:0000256" key="4">
    <source>
        <dbReference type="ARBA" id="ARBA00023163"/>
    </source>
</evidence>
<dbReference type="InterPro" id="IPR032198">
    <property type="entry name" value="E2F_CC-MB"/>
</dbReference>
<dbReference type="Proteomes" id="UP000694546">
    <property type="component" value="Chromosome 14"/>
</dbReference>
<dbReference type="GO" id="GO:0003677">
    <property type="term" value="F:DNA binding"/>
    <property type="evidence" value="ECO:0007669"/>
    <property type="project" value="UniProtKB-KW"/>
</dbReference>
<organism evidence="6 7">
    <name type="scientific">Gadus morhua</name>
    <name type="common">Atlantic cod</name>
    <dbReference type="NCBI Taxonomy" id="8049"/>
    <lineage>
        <taxon>Eukaryota</taxon>
        <taxon>Metazoa</taxon>
        <taxon>Chordata</taxon>
        <taxon>Craniata</taxon>
        <taxon>Vertebrata</taxon>
        <taxon>Euteleostomi</taxon>
        <taxon>Actinopterygii</taxon>
        <taxon>Neopterygii</taxon>
        <taxon>Teleostei</taxon>
        <taxon>Neoteleostei</taxon>
        <taxon>Acanthomorphata</taxon>
        <taxon>Zeiogadaria</taxon>
        <taxon>Gadariae</taxon>
        <taxon>Gadiformes</taxon>
        <taxon>Gadoidei</taxon>
        <taxon>Gadidae</taxon>
        <taxon>Gadus</taxon>
    </lineage>
</organism>
<keyword evidence="3" id="KW-0238">DNA-binding</keyword>
<protein>
    <recommendedName>
        <fullName evidence="5">E2F transcription factor CC-MB domain-containing protein</fullName>
    </recommendedName>
</protein>
<dbReference type="GeneTree" id="ENSGT00940000156252"/>
<dbReference type="Gene3D" id="6.10.250.540">
    <property type="match status" value="1"/>
</dbReference>
<dbReference type="InterPro" id="IPR037241">
    <property type="entry name" value="E2F-DP_heterodim"/>
</dbReference>
<name>A0A8C5AYF1_GADMO</name>
<evidence type="ECO:0000256" key="1">
    <source>
        <dbReference type="ARBA" id="ARBA00010940"/>
    </source>
</evidence>
<reference evidence="6" key="1">
    <citation type="submission" date="2025-08" db="UniProtKB">
        <authorList>
            <consortium name="Ensembl"/>
        </authorList>
    </citation>
    <scope>IDENTIFICATION</scope>
</reference>
<evidence type="ECO:0000259" key="5">
    <source>
        <dbReference type="Pfam" id="PF16421"/>
    </source>
</evidence>
<evidence type="ECO:0000256" key="2">
    <source>
        <dbReference type="ARBA" id="ARBA00023015"/>
    </source>
</evidence>
<keyword evidence="7" id="KW-1185">Reference proteome</keyword>
<sequence>MKTSFLIITRRLFRRVPPGNTLLVVRAPHGTLLDVPIPKRYQIHLKSVNGPIDVLLINKDPAAPAPITLPVPPPRDLFSVSRYVPSLLLLHWAAWHHSPSSSSLLHSPSPPLLHLSYPPLLHLSPVFAPLLKLSPPPSDRDYSYNLDESEGISDLFDVRVLKT</sequence>
<evidence type="ECO:0000313" key="7">
    <source>
        <dbReference type="Proteomes" id="UP000694546"/>
    </source>
</evidence>
<keyword evidence="2" id="KW-0805">Transcription regulation</keyword>
<reference evidence="6" key="2">
    <citation type="submission" date="2025-09" db="UniProtKB">
        <authorList>
            <consortium name="Ensembl"/>
        </authorList>
    </citation>
    <scope>IDENTIFICATION</scope>
</reference>
<dbReference type="SUPFAM" id="SSF144074">
    <property type="entry name" value="E2F-DP heterodimerization region"/>
    <property type="match status" value="1"/>
</dbReference>